<dbReference type="InParanoid" id="F0ZMG9"/>
<sequence length="265" mass="31360">MNKIKILKLKNFPILKQLQLEEALYRTPNTGNWIILNEGTPEPIVIVGVSGKADKLVNLKQTKERNIQTMRRFSGGGTVVADENTIFSSILLEFNSFKQFYPHMKSFYPKDIMKWSAEHFYNKVFIPHQDFSLQEHDYAFGERKFGGNAQSFCKEKFLHHTSFLWDFKDDNMMSCLKQPEKIPEYRQNRDHLSFLCKLKDRYHTKDQVFNNFIQTINNIPSLHSIEEVSLKDAESFLQNNHFKANQIYNYNLNVWENIKNDYNNI</sequence>
<dbReference type="Proteomes" id="UP000001064">
    <property type="component" value="Unassembled WGS sequence"/>
</dbReference>
<name>F0ZMG9_DICPU</name>
<organism evidence="2 3">
    <name type="scientific">Dictyostelium purpureum</name>
    <name type="common">Slime mold</name>
    <dbReference type="NCBI Taxonomy" id="5786"/>
    <lineage>
        <taxon>Eukaryota</taxon>
        <taxon>Amoebozoa</taxon>
        <taxon>Evosea</taxon>
        <taxon>Eumycetozoa</taxon>
        <taxon>Dictyostelia</taxon>
        <taxon>Dictyosteliales</taxon>
        <taxon>Dictyosteliaceae</taxon>
        <taxon>Dictyostelium</taxon>
    </lineage>
</organism>
<keyword evidence="3" id="KW-1185">Reference proteome</keyword>
<feature type="domain" description="BPL/LPL catalytic" evidence="1">
    <location>
        <begin position="28"/>
        <end position="220"/>
    </location>
</feature>
<proteinExistence type="predicted"/>
<dbReference type="Gene3D" id="3.30.930.10">
    <property type="entry name" value="Bira Bifunctional Protein, Domain 2"/>
    <property type="match status" value="1"/>
</dbReference>
<dbReference type="STRING" id="5786.F0ZMG9"/>
<dbReference type="SUPFAM" id="SSF55681">
    <property type="entry name" value="Class II aaRS and biotin synthetases"/>
    <property type="match status" value="1"/>
</dbReference>
<dbReference type="GeneID" id="10502025"/>
<dbReference type="PROSITE" id="PS51733">
    <property type="entry name" value="BPL_LPL_CATALYTIC"/>
    <property type="match status" value="1"/>
</dbReference>
<dbReference type="Pfam" id="PF21948">
    <property type="entry name" value="LplA-B_cat"/>
    <property type="match status" value="1"/>
</dbReference>
<evidence type="ECO:0000313" key="2">
    <source>
        <dbReference type="EMBL" id="EGC34864.1"/>
    </source>
</evidence>
<evidence type="ECO:0000259" key="1">
    <source>
        <dbReference type="PROSITE" id="PS51733"/>
    </source>
</evidence>
<evidence type="ECO:0000313" key="3">
    <source>
        <dbReference type="Proteomes" id="UP000001064"/>
    </source>
</evidence>
<dbReference type="FunFam" id="3.30.930.10:FF:000254">
    <property type="entry name" value="Uncharacterized protein"/>
    <property type="match status" value="1"/>
</dbReference>
<dbReference type="PANTHER" id="PTHR43506">
    <property type="entry name" value="BIOTIN/LIPOATE A/B PROTEIN LIGASE FAMILY"/>
    <property type="match status" value="1"/>
</dbReference>
<accession>F0ZMG9</accession>
<gene>
    <name evidence="2" type="ORF">DICPUDRAFT_34335</name>
</gene>
<dbReference type="OrthoDB" id="201621at2759"/>
<dbReference type="InterPro" id="IPR045864">
    <property type="entry name" value="aa-tRNA-synth_II/BPL/LPL"/>
</dbReference>
<dbReference type="VEuPathDB" id="AmoebaDB:DICPUDRAFT_34335"/>
<dbReference type="eggNOG" id="KOG3159">
    <property type="taxonomic scope" value="Eukaryota"/>
</dbReference>
<dbReference type="AlphaFoldDB" id="F0ZMG9"/>
<dbReference type="InterPro" id="IPR053264">
    <property type="entry name" value="Lipoate-ligase_2_inactive"/>
</dbReference>
<dbReference type="InterPro" id="IPR004143">
    <property type="entry name" value="BPL_LPL_catalytic"/>
</dbReference>
<reference evidence="3" key="1">
    <citation type="journal article" date="2011" name="Genome Biol.">
        <title>Comparative genomics of the social amoebae Dictyostelium discoideum and Dictyostelium purpureum.</title>
        <authorList>
            <consortium name="US DOE Joint Genome Institute (JGI-PGF)"/>
            <person name="Sucgang R."/>
            <person name="Kuo A."/>
            <person name="Tian X."/>
            <person name="Salerno W."/>
            <person name="Parikh A."/>
            <person name="Feasley C.L."/>
            <person name="Dalin E."/>
            <person name="Tu H."/>
            <person name="Huang E."/>
            <person name="Barry K."/>
            <person name="Lindquist E."/>
            <person name="Shapiro H."/>
            <person name="Bruce D."/>
            <person name="Schmutz J."/>
            <person name="Salamov A."/>
            <person name="Fey P."/>
            <person name="Gaudet P."/>
            <person name="Anjard C."/>
            <person name="Babu M.M."/>
            <person name="Basu S."/>
            <person name="Bushmanova Y."/>
            <person name="van der Wel H."/>
            <person name="Katoh-Kurasawa M."/>
            <person name="Dinh C."/>
            <person name="Coutinho P.M."/>
            <person name="Saito T."/>
            <person name="Elias M."/>
            <person name="Schaap P."/>
            <person name="Kay R.R."/>
            <person name="Henrissat B."/>
            <person name="Eichinger L."/>
            <person name="Rivero F."/>
            <person name="Putnam N.H."/>
            <person name="West C.M."/>
            <person name="Loomis W.F."/>
            <person name="Chisholm R.L."/>
            <person name="Shaulsky G."/>
            <person name="Strassmann J.E."/>
            <person name="Queller D.C."/>
            <person name="Kuspa A."/>
            <person name="Grigoriev I.V."/>
        </authorList>
    </citation>
    <scope>NUCLEOTIDE SEQUENCE [LARGE SCALE GENOMIC DNA]</scope>
    <source>
        <strain evidence="3">QSDP1</strain>
    </source>
</reference>
<dbReference type="OMA" id="ICRMKEY"/>
<dbReference type="EMBL" id="GL871080">
    <property type="protein sequence ID" value="EGC34864.1"/>
    <property type="molecule type" value="Genomic_DNA"/>
</dbReference>
<protein>
    <recommendedName>
        <fullName evidence="1">BPL/LPL catalytic domain-containing protein</fullName>
    </recommendedName>
</protein>
<dbReference type="PANTHER" id="PTHR43506:SF1">
    <property type="entry name" value="BPL_LPL CATALYTIC DOMAIN-CONTAINING PROTEIN"/>
    <property type="match status" value="1"/>
</dbReference>
<dbReference type="KEGG" id="dpp:DICPUDRAFT_34335"/>
<dbReference type="RefSeq" id="XP_003288618.1">
    <property type="nucleotide sequence ID" value="XM_003288570.1"/>
</dbReference>